<dbReference type="EMBL" id="RRCM01000001">
    <property type="protein sequence ID" value="RRJ16610.1"/>
    <property type="molecule type" value="Genomic_DNA"/>
</dbReference>
<keyword evidence="7" id="KW-1185">Reference proteome</keyword>
<accession>A0A3P3Q8G2</accession>
<reference evidence="6 7" key="1">
    <citation type="submission" date="2018-11" db="EMBL/GenBank/DDBJ databases">
        <title>Genome sequencing of Lachnoanaerobaculum orale DSM 24553T.</title>
        <authorList>
            <person name="Kook J.-K."/>
            <person name="Park S.-N."/>
            <person name="Lim Y.K."/>
        </authorList>
    </citation>
    <scope>NUCLEOTIDE SEQUENCE [LARGE SCALE GENOMIC DNA]</scope>
    <source>
        <strain evidence="6 7">DSM 24553</strain>
    </source>
</reference>
<keyword evidence="2" id="KW-0677">Repeat</keyword>
<gene>
    <name evidence="6" type="ORF">EHW90_06375</name>
</gene>
<organism evidence="6 7">
    <name type="scientific">Lachnoanaerobaculum orale</name>
    <dbReference type="NCBI Taxonomy" id="979627"/>
    <lineage>
        <taxon>Bacteria</taxon>
        <taxon>Bacillati</taxon>
        <taxon>Bacillota</taxon>
        <taxon>Clostridia</taxon>
        <taxon>Lachnospirales</taxon>
        <taxon>Lachnospiraceae</taxon>
        <taxon>Lachnoanaerobaculum</taxon>
    </lineage>
</organism>
<name>A0A3P3Q8G2_9FIRM</name>
<evidence type="ECO:0000313" key="7">
    <source>
        <dbReference type="Proteomes" id="UP000276982"/>
    </source>
</evidence>
<evidence type="ECO:0000256" key="1">
    <source>
        <dbReference type="ARBA" id="ARBA00004196"/>
    </source>
</evidence>
<feature type="compositionally biased region" description="Polar residues" evidence="4">
    <location>
        <begin position="762"/>
        <end position="773"/>
    </location>
</feature>
<evidence type="ECO:0000256" key="2">
    <source>
        <dbReference type="ARBA" id="ARBA00022737"/>
    </source>
</evidence>
<dbReference type="InterPro" id="IPR013378">
    <property type="entry name" value="InlB-like_B-rpt"/>
</dbReference>
<evidence type="ECO:0000256" key="4">
    <source>
        <dbReference type="SAM" id="MobiDB-lite"/>
    </source>
</evidence>
<sequence>MTQNKHKGKRLLAGLLSFLMVATGLPFGEMDARASSLVPNTSLTDNGDRYPYMTTSGSGNNRVSYGSSSSTGFTFQKMGAGLTTGRNTNYDPADAYMELALAETRSNNIGNTNSFNVAAVIDDSDSARNAAHKGYSTTVRTAFGKDYWATYYGFGEPRPDSVGDAPGYLTPFTPYMGDNITPKEAKLDGANYTGTLTGTAPNYTYKVIDPNVFPIKLFHATYNGGITEIPVPGKPTGTKIEVRQEIKPDDDDKNLLVTYTVANTTSDPVKFMIGNESDTFLYNHDKAPILVTQGGKHLHMMANLSDAQAQDLYNKPSWDTEKIDSPDNTYRLSDFDVKVKSGDGRVWAGQFEFTPSYITSGSYIYHTSFALAKSKDSLLQGYDSAAAFSAYFDLAPGQTKSATFEVSMRVSVYYVDPNYRGQNGSSTGYVTRPYTSINDAVKEIVESGTEKAYIYVMDDTAVSETITWDKDSHGHTAKLKSLTIQTSIYDKIGNMSVGAPASEPNKPGYYSNHPNDMPEGTVKKLIRKNDFTGNLIDVPEGTTVTLNNIVLDGNKAATDTANTKVTGALVKVNGQLNLKAGTTLTGNKVQPAKKIDPTSGQEVEVIPTASAIDVEGDGKIVASSGTGKVIITGNESTNNVSAVSLANAKAITEHTSTTTQIEYPFTLSGNVNVTGNTTIDTTNTSVPSNIGLGANYLYIPKGVSLTGEIGINEADNSRLPESNEEGSTVLDYAERGTVSPPYIINKIKADKSPLQSIVPGNPGNQVKSGTKIGNETNQTQGVLYLKASFYTLNINYIDDEGVNIPFTSMDFSSSSQGEHVDSNPFTKSIAGGKSIKYDLPKLENAYEKYVFDRVVIPSSVSTIIAEKDQTGKYTGNIIGSMGAGPATVNVYFKKNVVRYNFDTQGGNALASKEEVTDEHATATTLGELPIPTKQGYKFEGWRTYTNNNANKEYEPDVDTDGVPFDGVLDTVHNIKVFPKPTTPGNVYLYATWSIDPTLHNVSVKHQNSNVTLPVDFGSDAPVQRYFSQTFTALPRSIPGYIVNTIAQIPYAAGSVDNRNIVTGTMKTVDIDLTYRYKADPNVKFKYTVEHRDSAGNRLAPDQTGDLNAEQIFSSQPDTSITGYNYTSFNILAGGHGNLVFPNSNTGLDTPGFVILNDQTTGQFSAHMPNQNVVIRYIYTADSSNNLVRRFYDREVANSVLASSVDGIAPGSTITNMQIPAAGSTVGDKLYGYIWDSNSTADINPAGSSWGSVNPSDGALNGAMPLSATGPISVDYKLSRDPSKWRAINFAVAAAPNNEGSVSSVMLGAPTTFLGGDGSALGNAKADTFNKLSAQGSIPSTSANRYYKFDGWYMDAAATIPVVPTDPLPSGSLPLTLYAKFVEDPSMWIDINFAANANGSVGTPTTLHKPYDYTWGQIQSDLPSTIPVVNYNFANWSDSTNRAMTATTPLVNHATYYANFTKDPVTWGLTIGSIVPTGHLGSDGSGEIRINGTTPGNVYVISDKNGKIVAVVTGESVGSITNVPNLIPGAHYDVQEGTPDTIATVGNPTSSVTGSNISSPIDTYVPTVDNNYSVGYDPDNDGMAQIIINPADPDADYALIDESGNVVNYPGSNNGWIGSSGNPSKVTFNNLNPNETYTVVARRKGDTSIPNPLTKLPDGNAITANPGDMADAPKYIVETVNGEVVSVGSNSVGSNSYTDAKSGEVVSLHADPVNAAGYNFKYWQVLAGRAVGVTGKIPTNDYTFTMSNSNIVFKAVYDLPNVAADDADADEEIRGGAVGEFGLDPNQIPALAHELTTPQDQSLIGVNGAKVDYRVIFSKRNASNAESALVKPVSVSGMDHPDAYTPAYALDIELERYVDGRKVGRATASNASIDVTAQLPAADTDQLDYEIFDVTTGTPVAMSYVGDLDNNAGLFKFTANLNHTYVVVYSKVFKVVFVDNKPVLDYQYLNDTSRNFYHKFKVRRKEAVDDTDYSLDYSLVQAYADGEIAGNLVTPFEDIYGVEHNYKNWSKKENTLSVFDPSMKITKATTIYAYYENNKPKVDKARVDLADTIQNAKDLLGNPYLKAGEADTISSKILEAMDTLAWARDILDKDGIDHRRMANYAELQQAIDGLLDVINRYSNISNGRLSDRVRRTGGASGGGNSSAGRGSILLTPGEKNTTNNKATLEGSNVTSFVLGTDGKWETNPVTGGWSFVLNGGLPLNSSWAKIQIPDKNGNLISRWYFFDAKSTMVTGWMQDPSTGNWYYMNTQKGELEGQMVLGWVLDTNTNLWYYMDENNGVMTRGWHHDPQDGRWYYMNNSGAMLTGWQHIGGKDYFFNPEVPAPTYEWNASDMKWDYVKTSSRPYGSMYENEKTPDGYTVNANGEKLQ</sequence>
<feature type="region of interest" description="Disordered" evidence="4">
    <location>
        <begin position="754"/>
        <end position="773"/>
    </location>
</feature>
<dbReference type="Gene3D" id="2.60.40.4270">
    <property type="entry name" value="Listeria-Bacteroides repeat domain"/>
    <property type="match status" value="1"/>
</dbReference>
<feature type="signal peptide" evidence="5">
    <location>
        <begin position="1"/>
        <end position="22"/>
    </location>
</feature>
<keyword evidence="5" id="KW-0732">Signal</keyword>
<dbReference type="Pfam" id="PF09479">
    <property type="entry name" value="Flg_new"/>
    <property type="match status" value="1"/>
</dbReference>
<dbReference type="SUPFAM" id="SSF69360">
    <property type="entry name" value="Cell wall binding repeat"/>
    <property type="match status" value="1"/>
</dbReference>
<feature type="chain" id="PRO_5039608415" evidence="5">
    <location>
        <begin position="23"/>
        <end position="2368"/>
    </location>
</feature>
<dbReference type="Proteomes" id="UP000276982">
    <property type="component" value="Unassembled WGS sequence"/>
</dbReference>
<protein>
    <submittedName>
        <fullName evidence="6">Cell wall-binding protein</fullName>
    </submittedName>
</protein>
<evidence type="ECO:0000256" key="5">
    <source>
        <dbReference type="SAM" id="SignalP"/>
    </source>
</evidence>
<dbReference type="PROSITE" id="PS51170">
    <property type="entry name" value="CW"/>
    <property type="match status" value="1"/>
</dbReference>
<feature type="repeat" description="Cell wall-binding" evidence="3">
    <location>
        <begin position="2282"/>
        <end position="2303"/>
    </location>
</feature>
<comment type="caution">
    <text evidence="6">The sequence shown here is derived from an EMBL/GenBank/DDBJ whole genome shotgun (WGS) entry which is preliminary data.</text>
</comment>
<dbReference type="Pfam" id="PF01473">
    <property type="entry name" value="Choline_bind_1"/>
    <property type="match status" value="3"/>
</dbReference>
<evidence type="ECO:0000313" key="6">
    <source>
        <dbReference type="EMBL" id="RRJ16610.1"/>
    </source>
</evidence>
<comment type="subcellular location">
    <subcellularLocation>
        <location evidence="1">Cell envelope</location>
    </subcellularLocation>
</comment>
<feature type="region of interest" description="Disordered" evidence="4">
    <location>
        <begin position="2131"/>
        <end position="2165"/>
    </location>
</feature>
<dbReference type="Gene3D" id="2.10.270.10">
    <property type="entry name" value="Cholin Binding"/>
    <property type="match status" value="1"/>
</dbReference>
<dbReference type="InterPro" id="IPR018337">
    <property type="entry name" value="Cell_wall/Cho-bd_repeat"/>
</dbReference>
<proteinExistence type="predicted"/>
<evidence type="ECO:0000256" key="3">
    <source>
        <dbReference type="PROSITE-ProRule" id="PRU00591"/>
    </source>
</evidence>
<dbReference type="GO" id="GO:0030313">
    <property type="term" value="C:cell envelope"/>
    <property type="evidence" value="ECO:0007669"/>
    <property type="project" value="UniProtKB-SubCell"/>
</dbReference>
<dbReference type="RefSeq" id="WP_124952046.1">
    <property type="nucleotide sequence ID" value="NZ_RRCM01000001.1"/>
</dbReference>
<dbReference type="InterPro" id="IPR042229">
    <property type="entry name" value="Listeria/Bacterioides_rpt_sf"/>
</dbReference>